<dbReference type="InterPro" id="IPR034261">
    <property type="entry name" value="CNOT4_RRM"/>
</dbReference>
<dbReference type="PANTHER" id="PTHR12603:SF0">
    <property type="entry name" value="CCR4-NOT TRANSCRIPTION COMPLEX SUBUNIT 4"/>
    <property type="match status" value="1"/>
</dbReference>
<dbReference type="InterPro" id="IPR013083">
    <property type="entry name" value="Znf_RING/FYVE/PHD"/>
</dbReference>
<dbReference type="CDD" id="cd12438">
    <property type="entry name" value="RRM_CNOT4"/>
    <property type="match status" value="1"/>
</dbReference>
<keyword evidence="4" id="KW-0768">Sushi</keyword>
<evidence type="ECO:0000256" key="5">
    <source>
        <dbReference type="PROSITE-ProRule" id="PRU00723"/>
    </source>
</evidence>
<dbReference type="AlphaFoldDB" id="K1R721"/>
<evidence type="ECO:0000256" key="3">
    <source>
        <dbReference type="PROSITE-ProRule" id="PRU00176"/>
    </source>
</evidence>
<dbReference type="InterPro" id="IPR000571">
    <property type="entry name" value="Znf_CCCH"/>
</dbReference>
<dbReference type="PROSITE" id="PS50923">
    <property type="entry name" value="SUSHI"/>
    <property type="match status" value="2"/>
</dbReference>
<feature type="region of interest" description="Disordered" evidence="6">
    <location>
        <begin position="362"/>
        <end position="391"/>
    </location>
</feature>
<dbReference type="InParanoid" id="K1R721"/>
<evidence type="ECO:0000313" key="7">
    <source>
        <dbReference type="EMBL" id="EKC39354.1"/>
    </source>
</evidence>
<dbReference type="GO" id="GO:0008270">
    <property type="term" value="F:zinc ion binding"/>
    <property type="evidence" value="ECO:0007669"/>
    <property type="project" value="UniProtKB-KW"/>
</dbReference>
<dbReference type="SMART" id="SM00361">
    <property type="entry name" value="RRM_1"/>
    <property type="match status" value="1"/>
</dbReference>
<dbReference type="SUPFAM" id="SSF57535">
    <property type="entry name" value="Complement control module/SCR domain"/>
    <property type="match status" value="2"/>
</dbReference>
<reference evidence="7" key="1">
    <citation type="journal article" date="2012" name="Nature">
        <title>The oyster genome reveals stress adaptation and complexity of shell formation.</title>
        <authorList>
            <person name="Zhang G."/>
            <person name="Fang X."/>
            <person name="Guo X."/>
            <person name="Li L."/>
            <person name="Luo R."/>
            <person name="Xu F."/>
            <person name="Yang P."/>
            <person name="Zhang L."/>
            <person name="Wang X."/>
            <person name="Qi H."/>
            <person name="Xiong Z."/>
            <person name="Que H."/>
            <person name="Xie Y."/>
            <person name="Holland P.W."/>
            <person name="Paps J."/>
            <person name="Zhu Y."/>
            <person name="Wu F."/>
            <person name="Chen Y."/>
            <person name="Wang J."/>
            <person name="Peng C."/>
            <person name="Meng J."/>
            <person name="Yang L."/>
            <person name="Liu J."/>
            <person name="Wen B."/>
            <person name="Zhang N."/>
            <person name="Huang Z."/>
            <person name="Zhu Q."/>
            <person name="Feng Y."/>
            <person name="Mount A."/>
            <person name="Hedgecock D."/>
            <person name="Xu Z."/>
            <person name="Liu Y."/>
            <person name="Domazet-Loso T."/>
            <person name="Du Y."/>
            <person name="Sun X."/>
            <person name="Zhang S."/>
            <person name="Liu B."/>
            <person name="Cheng P."/>
            <person name="Jiang X."/>
            <person name="Li J."/>
            <person name="Fan D."/>
            <person name="Wang W."/>
            <person name="Fu W."/>
            <person name="Wang T."/>
            <person name="Wang B."/>
            <person name="Zhang J."/>
            <person name="Peng Z."/>
            <person name="Li Y."/>
            <person name="Li N."/>
            <person name="Wang J."/>
            <person name="Chen M."/>
            <person name="He Y."/>
            <person name="Tan F."/>
            <person name="Song X."/>
            <person name="Zheng Q."/>
            <person name="Huang R."/>
            <person name="Yang H."/>
            <person name="Du X."/>
            <person name="Chen L."/>
            <person name="Yang M."/>
            <person name="Gaffney P.M."/>
            <person name="Wang S."/>
            <person name="Luo L."/>
            <person name="She Z."/>
            <person name="Ming Y."/>
            <person name="Huang W."/>
            <person name="Zhang S."/>
            <person name="Huang B."/>
            <person name="Zhang Y."/>
            <person name="Qu T."/>
            <person name="Ni P."/>
            <person name="Miao G."/>
            <person name="Wang J."/>
            <person name="Wang Q."/>
            <person name="Steinberg C.E."/>
            <person name="Wang H."/>
            <person name="Li N."/>
            <person name="Qian L."/>
            <person name="Zhang G."/>
            <person name="Li Y."/>
            <person name="Yang H."/>
            <person name="Liu X."/>
            <person name="Wang J."/>
            <person name="Yin Y."/>
            <person name="Wang J."/>
        </authorList>
    </citation>
    <scope>NUCLEOTIDE SEQUENCE [LARGE SCALE GENOMIC DNA]</scope>
    <source>
        <strain evidence="7">05x7-T-G4-1.051#20</strain>
    </source>
</reference>
<feature type="zinc finger region" description="C3H1-type" evidence="5">
    <location>
        <begin position="128"/>
        <end position="155"/>
    </location>
</feature>
<dbReference type="InterPro" id="IPR039780">
    <property type="entry name" value="Mot2"/>
</dbReference>
<dbReference type="InterPro" id="IPR000504">
    <property type="entry name" value="RRM_dom"/>
</dbReference>
<dbReference type="SUPFAM" id="SSF54928">
    <property type="entry name" value="RNA-binding domain, RBD"/>
    <property type="match status" value="1"/>
</dbReference>
<feature type="non-terminal residue" evidence="7">
    <location>
        <position position="1"/>
    </location>
</feature>
<evidence type="ECO:0000256" key="4">
    <source>
        <dbReference type="PROSITE-ProRule" id="PRU00302"/>
    </source>
</evidence>
<dbReference type="InterPro" id="IPR003954">
    <property type="entry name" value="RRM_euk-type"/>
</dbReference>
<organism evidence="7">
    <name type="scientific">Magallana gigas</name>
    <name type="common">Pacific oyster</name>
    <name type="synonym">Crassostrea gigas</name>
    <dbReference type="NCBI Taxonomy" id="29159"/>
    <lineage>
        <taxon>Eukaryota</taxon>
        <taxon>Metazoa</taxon>
        <taxon>Spiralia</taxon>
        <taxon>Lophotrochozoa</taxon>
        <taxon>Mollusca</taxon>
        <taxon>Bivalvia</taxon>
        <taxon>Autobranchia</taxon>
        <taxon>Pteriomorphia</taxon>
        <taxon>Ostreida</taxon>
        <taxon>Ostreoidea</taxon>
        <taxon>Ostreidae</taxon>
        <taxon>Magallana</taxon>
    </lineage>
</organism>
<dbReference type="HOGENOM" id="CLU_547011_0_0_1"/>
<sequence>QCPLCMEPLEIDDINFFPCTCGYQHYPEDPAEFKPLTEDEVVQKNLVFVVGLSKKLADPETLKKQEYFGKFGKIHKVVINQSTSYAGSQVHGPSASAYVTYNRCDDALKAILAVNNVHVDGRTLKASLGTTKYCSHFLRGAQCQKQDCMYLHELGEEAASFTKEEMQMGKKTSSPITVNTPSETPPTPTQTDSPQSITPPTNSTPPNTSNKEAWPCLQQGKTENGRPNPKPDTSKPNHRLLTDPPENSSLQKPTDPPVSTAVPPFKPPPRLPLGVGLKPFENPATSLSLFSGNGFTRNQKIPVPTHTEVPDVPTTEIADSIPVSSCEDWQAAFGFSSKSRDSQDDDLGFDPWDESSKGLADLLEKENSSQSSQPQRTSFSQPNPQNLPPGDCDLSEILNGRASLRMRGRAIQFVCDDDFILFGESYINCVNNIWADPPPRCVAPGCDVIDNITNGEVKSSQNGSVVEITCQPGTVRQGEATLTCDGKTWSADVPECLGT</sequence>
<keyword evidence="5" id="KW-0862">Zinc</keyword>
<dbReference type="PROSITE" id="PS50103">
    <property type="entry name" value="ZF_C3H1"/>
    <property type="match status" value="1"/>
</dbReference>
<dbReference type="PANTHER" id="PTHR12603">
    <property type="entry name" value="CCR4-NOT TRANSCRIPTION COMPLEX RELATED"/>
    <property type="match status" value="1"/>
</dbReference>
<gene>
    <name evidence="7" type="ORF">CGI_10018994</name>
</gene>
<feature type="compositionally biased region" description="Low complexity" evidence="6">
    <location>
        <begin position="189"/>
        <end position="210"/>
    </location>
</feature>
<proteinExistence type="predicted"/>
<dbReference type="EMBL" id="JH819085">
    <property type="protein sequence ID" value="EKC39354.1"/>
    <property type="molecule type" value="Genomic_DNA"/>
</dbReference>
<keyword evidence="1 3" id="KW-0694">RNA-binding</keyword>
<accession>K1R721</accession>
<dbReference type="InterPro" id="IPR035976">
    <property type="entry name" value="Sushi/SCR/CCP_sf"/>
</dbReference>
<feature type="compositionally biased region" description="Polar residues" evidence="6">
    <location>
        <begin position="368"/>
        <end position="384"/>
    </location>
</feature>
<dbReference type="InterPro" id="IPR012677">
    <property type="entry name" value="Nucleotide-bd_a/b_plait_sf"/>
</dbReference>
<dbReference type="FunFam" id="3.30.70.330:FF:000044">
    <property type="entry name" value="Putative ccr4-not transcription complex subunit 4"/>
    <property type="match status" value="1"/>
</dbReference>
<dbReference type="GO" id="GO:0030014">
    <property type="term" value="C:CCR4-NOT complex"/>
    <property type="evidence" value="ECO:0007669"/>
    <property type="project" value="InterPro"/>
</dbReference>
<protein>
    <submittedName>
        <fullName evidence="7">CCR4-NOT transcription complex subunit 4</fullName>
    </submittedName>
</protein>
<dbReference type="Gene3D" id="3.30.40.10">
    <property type="entry name" value="Zinc/RING finger domain, C3HC4 (zinc finger)"/>
    <property type="match status" value="1"/>
</dbReference>
<dbReference type="InterPro" id="IPR000436">
    <property type="entry name" value="Sushi_SCR_CCP_dom"/>
</dbReference>
<dbReference type="GO" id="GO:0016567">
    <property type="term" value="P:protein ubiquitination"/>
    <property type="evidence" value="ECO:0007669"/>
    <property type="project" value="TreeGrafter"/>
</dbReference>
<evidence type="ECO:0000256" key="6">
    <source>
        <dbReference type="SAM" id="MobiDB-lite"/>
    </source>
</evidence>
<feature type="region of interest" description="Disordered" evidence="6">
    <location>
        <begin position="163"/>
        <end position="277"/>
    </location>
</feature>
<dbReference type="Gene3D" id="2.10.70.10">
    <property type="entry name" value="Complement Module, domain 1"/>
    <property type="match status" value="2"/>
</dbReference>
<dbReference type="SMART" id="SM00032">
    <property type="entry name" value="CCP"/>
    <property type="match status" value="2"/>
</dbReference>
<dbReference type="Gene3D" id="3.30.70.330">
    <property type="match status" value="1"/>
</dbReference>
<dbReference type="PROSITE" id="PS50102">
    <property type="entry name" value="RRM"/>
    <property type="match status" value="1"/>
</dbReference>
<dbReference type="Pfam" id="PF00084">
    <property type="entry name" value="Sushi"/>
    <property type="match status" value="1"/>
</dbReference>
<dbReference type="InterPro" id="IPR035979">
    <property type="entry name" value="RBD_domain_sf"/>
</dbReference>
<evidence type="ECO:0000256" key="1">
    <source>
        <dbReference type="ARBA" id="ARBA00022884"/>
    </source>
</evidence>
<evidence type="ECO:0000256" key="2">
    <source>
        <dbReference type="ARBA" id="ARBA00023157"/>
    </source>
</evidence>
<comment type="caution">
    <text evidence="4">Lacks conserved residue(s) required for the propagation of feature annotation.</text>
</comment>
<keyword evidence="2" id="KW-1015">Disulfide bond</keyword>
<dbReference type="CDD" id="cd00033">
    <property type="entry name" value="CCP"/>
    <property type="match status" value="2"/>
</dbReference>
<keyword evidence="5" id="KW-0863">Zinc-finger</keyword>
<dbReference type="GO" id="GO:0003723">
    <property type="term" value="F:RNA binding"/>
    <property type="evidence" value="ECO:0007669"/>
    <property type="project" value="UniProtKB-UniRule"/>
</dbReference>
<dbReference type="GO" id="GO:0004842">
    <property type="term" value="F:ubiquitin-protein transferase activity"/>
    <property type="evidence" value="ECO:0007669"/>
    <property type="project" value="InterPro"/>
</dbReference>
<name>K1R721_MAGGI</name>
<feature type="compositionally biased region" description="Polar residues" evidence="6">
    <location>
        <begin position="170"/>
        <end position="179"/>
    </location>
</feature>
<keyword evidence="5" id="KW-0479">Metal-binding</keyword>